<dbReference type="EMBL" id="CALNXK010000001">
    <property type="protein sequence ID" value="CAH3032737.1"/>
    <property type="molecule type" value="Genomic_DNA"/>
</dbReference>
<protein>
    <recommendedName>
        <fullName evidence="3">VWFA domain-containing protein</fullName>
    </recommendedName>
</protein>
<feature type="region of interest" description="Disordered" evidence="1">
    <location>
        <begin position="206"/>
        <end position="239"/>
    </location>
</feature>
<proteinExistence type="predicted"/>
<evidence type="ECO:0000259" key="3">
    <source>
        <dbReference type="PROSITE" id="PS50234"/>
    </source>
</evidence>
<evidence type="ECO:0000313" key="4">
    <source>
        <dbReference type="EMBL" id="CAH3032737.1"/>
    </source>
</evidence>
<evidence type="ECO:0000256" key="2">
    <source>
        <dbReference type="SAM" id="SignalP"/>
    </source>
</evidence>
<gene>
    <name evidence="4" type="ORF">PLOB_00000254</name>
</gene>
<comment type="caution">
    <text evidence="4">The sequence shown here is derived from an EMBL/GenBank/DDBJ whole genome shotgun (WGS) entry which is preliminary data.</text>
</comment>
<feature type="compositionally biased region" description="Acidic residues" evidence="1">
    <location>
        <begin position="214"/>
        <end position="233"/>
    </location>
</feature>
<feature type="chain" id="PRO_5045555427" description="VWFA domain-containing protein" evidence="2">
    <location>
        <begin position="21"/>
        <end position="253"/>
    </location>
</feature>
<dbReference type="InterPro" id="IPR002035">
    <property type="entry name" value="VWF_A"/>
</dbReference>
<sequence>SVKRVILWLTVLCACGKASGQRFVCSRALDIAIAVDVSGSLIDNFTQIQTFLNELVGEFTIRNNAAQIVVFGFDQEPRLTNVNSFDQAGAQSLVGVRDQISNINLTLGATLITVAIAEASRLFNESTVRNNAERVAVFVTDGVNQGGSRLITQPAADLRANFNTRVIGLGVSPSGDINDINIPAFDLLTGNRKNLLILEFERRRCPTGGGGGGDSEDDEDDDDESGEDSDSDDGGGAACEDELSRAAKLICGN</sequence>
<dbReference type="CDD" id="cd00198">
    <property type="entry name" value="vWFA"/>
    <property type="match status" value="1"/>
</dbReference>
<accession>A0ABN8MP74</accession>
<dbReference type="InterPro" id="IPR036465">
    <property type="entry name" value="vWFA_dom_sf"/>
</dbReference>
<dbReference type="Pfam" id="PF00092">
    <property type="entry name" value="VWA"/>
    <property type="match status" value="1"/>
</dbReference>
<dbReference type="Proteomes" id="UP001159405">
    <property type="component" value="Unassembled WGS sequence"/>
</dbReference>
<reference evidence="4 5" key="1">
    <citation type="submission" date="2022-05" db="EMBL/GenBank/DDBJ databases">
        <authorList>
            <consortium name="Genoscope - CEA"/>
            <person name="William W."/>
        </authorList>
    </citation>
    <scope>NUCLEOTIDE SEQUENCE [LARGE SCALE GENOMIC DNA]</scope>
</reference>
<dbReference type="PROSITE" id="PS50234">
    <property type="entry name" value="VWFA"/>
    <property type="match status" value="1"/>
</dbReference>
<dbReference type="SMART" id="SM00327">
    <property type="entry name" value="VWA"/>
    <property type="match status" value="1"/>
</dbReference>
<feature type="domain" description="VWFA" evidence="3">
    <location>
        <begin position="30"/>
        <end position="181"/>
    </location>
</feature>
<dbReference type="SUPFAM" id="SSF53300">
    <property type="entry name" value="vWA-like"/>
    <property type="match status" value="1"/>
</dbReference>
<evidence type="ECO:0000313" key="5">
    <source>
        <dbReference type="Proteomes" id="UP001159405"/>
    </source>
</evidence>
<dbReference type="PANTHER" id="PTHR24020">
    <property type="entry name" value="COLLAGEN ALPHA"/>
    <property type="match status" value="1"/>
</dbReference>
<keyword evidence="2" id="KW-0732">Signal</keyword>
<feature type="signal peptide" evidence="2">
    <location>
        <begin position="1"/>
        <end position="20"/>
    </location>
</feature>
<feature type="non-terminal residue" evidence="4">
    <location>
        <position position="1"/>
    </location>
</feature>
<name>A0ABN8MP74_9CNID</name>
<dbReference type="Gene3D" id="3.40.50.410">
    <property type="entry name" value="von Willebrand factor, type A domain"/>
    <property type="match status" value="1"/>
</dbReference>
<keyword evidence="5" id="KW-1185">Reference proteome</keyword>
<evidence type="ECO:0000256" key="1">
    <source>
        <dbReference type="SAM" id="MobiDB-lite"/>
    </source>
</evidence>
<dbReference type="InterPro" id="IPR050525">
    <property type="entry name" value="ECM_Assembly_Org"/>
</dbReference>
<organism evidence="4 5">
    <name type="scientific">Porites lobata</name>
    <dbReference type="NCBI Taxonomy" id="104759"/>
    <lineage>
        <taxon>Eukaryota</taxon>
        <taxon>Metazoa</taxon>
        <taxon>Cnidaria</taxon>
        <taxon>Anthozoa</taxon>
        <taxon>Hexacorallia</taxon>
        <taxon>Scleractinia</taxon>
        <taxon>Fungiina</taxon>
        <taxon>Poritidae</taxon>
        <taxon>Porites</taxon>
    </lineage>
</organism>